<keyword evidence="5 6" id="KW-0804">Transcription</keyword>
<dbReference type="InterPro" id="IPR039425">
    <property type="entry name" value="RNA_pol_sigma-70-like"/>
</dbReference>
<dbReference type="Pfam" id="PF04542">
    <property type="entry name" value="Sigma70_r2"/>
    <property type="match status" value="1"/>
</dbReference>
<dbReference type="GO" id="GO:0016987">
    <property type="term" value="F:sigma factor activity"/>
    <property type="evidence" value="ECO:0007669"/>
    <property type="project" value="UniProtKB-KW"/>
</dbReference>
<dbReference type="InterPro" id="IPR013249">
    <property type="entry name" value="RNA_pol_sigma70_r4_t2"/>
</dbReference>
<evidence type="ECO:0000256" key="3">
    <source>
        <dbReference type="ARBA" id="ARBA00023082"/>
    </source>
</evidence>
<dbReference type="SUPFAM" id="SSF88946">
    <property type="entry name" value="Sigma2 domain of RNA polymerase sigma factors"/>
    <property type="match status" value="1"/>
</dbReference>
<dbReference type="GO" id="GO:0006352">
    <property type="term" value="P:DNA-templated transcription initiation"/>
    <property type="evidence" value="ECO:0007669"/>
    <property type="project" value="InterPro"/>
</dbReference>
<feature type="domain" description="RNA polymerase sigma factor 70 region 4 type 2" evidence="8">
    <location>
        <begin position="122"/>
        <end position="173"/>
    </location>
</feature>
<evidence type="ECO:0000259" key="7">
    <source>
        <dbReference type="Pfam" id="PF04542"/>
    </source>
</evidence>
<evidence type="ECO:0000313" key="9">
    <source>
        <dbReference type="EMBL" id="MCY1719666.1"/>
    </source>
</evidence>
<keyword evidence="4 6" id="KW-0238">DNA-binding</keyword>
<dbReference type="EMBL" id="JAPOHD010000009">
    <property type="protein sequence ID" value="MCY1719666.1"/>
    <property type="molecule type" value="Genomic_DNA"/>
</dbReference>
<comment type="similarity">
    <text evidence="1 6">Belongs to the sigma-70 factor family. ECF subfamily.</text>
</comment>
<dbReference type="Gene3D" id="1.10.1740.10">
    <property type="match status" value="1"/>
</dbReference>
<keyword evidence="10" id="KW-1185">Reference proteome</keyword>
<evidence type="ECO:0000256" key="4">
    <source>
        <dbReference type="ARBA" id="ARBA00023125"/>
    </source>
</evidence>
<proteinExistence type="inferred from homology"/>
<dbReference type="CDD" id="cd06171">
    <property type="entry name" value="Sigma70_r4"/>
    <property type="match status" value="1"/>
</dbReference>
<dbReference type="InterPro" id="IPR014284">
    <property type="entry name" value="RNA_pol_sigma-70_dom"/>
</dbReference>
<dbReference type="Gene3D" id="1.10.10.10">
    <property type="entry name" value="Winged helix-like DNA-binding domain superfamily/Winged helix DNA-binding domain"/>
    <property type="match status" value="1"/>
</dbReference>
<accession>A0A9X3F672</accession>
<feature type="domain" description="RNA polymerase sigma-70 region 2" evidence="7">
    <location>
        <begin position="25"/>
        <end position="90"/>
    </location>
</feature>
<dbReference type="NCBIfam" id="TIGR02937">
    <property type="entry name" value="sigma70-ECF"/>
    <property type="match status" value="1"/>
</dbReference>
<dbReference type="PANTHER" id="PTHR43133:SF46">
    <property type="entry name" value="RNA POLYMERASE SIGMA-70 FACTOR ECF SUBFAMILY"/>
    <property type="match status" value="1"/>
</dbReference>
<keyword evidence="3 6" id="KW-0731">Sigma factor</keyword>
<dbReference type="AlphaFoldDB" id="A0A9X3F672"/>
<evidence type="ECO:0000256" key="2">
    <source>
        <dbReference type="ARBA" id="ARBA00023015"/>
    </source>
</evidence>
<sequence length="193" mass="23158">MFKEFNLGEIVKQLAKNDDSSLEELFNYYYPRLYNFSKSFLKIEEGIDDILQEVFVKIWQNRKKINNSATFNSYIFTITRNLLLNELRSRLNNQNIKEEVRKLSVAQEYLSFNLYEYQELKEKVDKLINEIPDRQKEIFVLSRNEGLTHKEIAEKLGITTKTVEYHMSAALRFIREELKVYGVVSLLYFYLFF</sequence>
<name>A0A9X3F672_9BACT</name>
<dbReference type="Proteomes" id="UP001145087">
    <property type="component" value="Unassembled WGS sequence"/>
</dbReference>
<evidence type="ECO:0000256" key="5">
    <source>
        <dbReference type="ARBA" id="ARBA00023163"/>
    </source>
</evidence>
<keyword evidence="2 6" id="KW-0805">Transcription regulation</keyword>
<dbReference type="InterPro" id="IPR014327">
    <property type="entry name" value="RNA_pol_sigma70_bacteroid"/>
</dbReference>
<dbReference type="InterPro" id="IPR007627">
    <property type="entry name" value="RNA_pol_sigma70_r2"/>
</dbReference>
<reference evidence="9" key="1">
    <citation type="submission" date="2022-11" db="EMBL/GenBank/DDBJ databases">
        <title>Marilongibacter aestuarii gen. nov., sp. nov., isolated from tidal flat sediment.</title>
        <authorList>
            <person name="Jiayan W."/>
        </authorList>
    </citation>
    <scope>NUCLEOTIDE SEQUENCE</scope>
    <source>
        <strain evidence="9">Z1-6</strain>
    </source>
</reference>
<dbReference type="GO" id="GO:0003677">
    <property type="term" value="F:DNA binding"/>
    <property type="evidence" value="ECO:0007669"/>
    <property type="project" value="UniProtKB-KW"/>
</dbReference>
<dbReference type="SUPFAM" id="SSF88659">
    <property type="entry name" value="Sigma3 and sigma4 domains of RNA polymerase sigma factors"/>
    <property type="match status" value="1"/>
</dbReference>
<dbReference type="PROSITE" id="PS01063">
    <property type="entry name" value="SIGMA70_ECF"/>
    <property type="match status" value="1"/>
</dbReference>
<dbReference type="InterPro" id="IPR013325">
    <property type="entry name" value="RNA_pol_sigma_r2"/>
</dbReference>
<evidence type="ECO:0000313" key="10">
    <source>
        <dbReference type="Proteomes" id="UP001145087"/>
    </source>
</evidence>
<dbReference type="Pfam" id="PF08281">
    <property type="entry name" value="Sigma70_r4_2"/>
    <property type="match status" value="1"/>
</dbReference>
<evidence type="ECO:0000256" key="6">
    <source>
        <dbReference type="RuleBase" id="RU000716"/>
    </source>
</evidence>
<evidence type="ECO:0000256" key="1">
    <source>
        <dbReference type="ARBA" id="ARBA00010641"/>
    </source>
</evidence>
<evidence type="ECO:0000259" key="8">
    <source>
        <dbReference type="Pfam" id="PF08281"/>
    </source>
</evidence>
<gene>
    <name evidence="9" type="ORF">OU798_04895</name>
</gene>
<comment type="caution">
    <text evidence="9">The sequence shown here is derived from an EMBL/GenBank/DDBJ whole genome shotgun (WGS) entry which is preliminary data.</text>
</comment>
<dbReference type="NCBIfam" id="TIGR02985">
    <property type="entry name" value="Sig70_bacteroi1"/>
    <property type="match status" value="1"/>
</dbReference>
<dbReference type="InterPro" id="IPR000838">
    <property type="entry name" value="RNA_pol_sigma70_ECF_CS"/>
</dbReference>
<organism evidence="9 10">
    <name type="scientific">Draconibacterium aestuarii</name>
    <dbReference type="NCBI Taxonomy" id="2998507"/>
    <lineage>
        <taxon>Bacteria</taxon>
        <taxon>Pseudomonadati</taxon>
        <taxon>Bacteroidota</taxon>
        <taxon>Bacteroidia</taxon>
        <taxon>Marinilabiliales</taxon>
        <taxon>Prolixibacteraceae</taxon>
        <taxon>Draconibacterium</taxon>
    </lineage>
</organism>
<dbReference type="PANTHER" id="PTHR43133">
    <property type="entry name" value="RNA POLYMERASE ECF-TYPE SIGMA FACTO"/>
    <property type="match status" value="1"/>
</dbReference>
<protein>
    <recommendedName>
        <fullName evidence="6">RNA polymerase sigma factor</fullName>
    </recommendedName>
</protein>
<dbReference type="InterPro" id="IPR036388">
    <property type="entry name" value="WH-like_DNA-bd_sf"/>
</dbReference>
<dbReference type="InterPro" id="IPR013324">
    <property type="entry name" value="RNA_pol_sigma_r3/r4-like"/>
</dbReference>
<dbReference type="RefSeq" id="WP_343332003.1">
    <property type="nucleotide sequence ID" value="NZ_JAPOHD010000009.1"/>
</dbReference>